<name>A0AAJ1VD81_9BACI</name>
<organism evidence="2 3">
    <name type="scientific">Peribacillus frigoritolerans</name>
    <dbReference type="NCBI Taxonomy" id="450367"/>
    <lineage>
        <taxon>Bacteria</taxon>
        <taxon>Bacillati</taxon>
        <taxon>Bacillota</taxon>
        <taxon>Bacilli</taxon>
        <taxon>Bacillales</taxon>
        <taxon>Bacillaceae</taxon>
        <taxon>Peribacillus</taxon>
    </lineage>
</organism>
<dbReference type="RefSeq" id="WP_289349281.1">
    <property type="nucleotide sequence ID" value="NZ_JAUCFI010000003.1"/>
</dbReference>
<dbReference type="AlphaFoldDB" id="A0AAJ1VD81"/>
<evidence type="ECO:0000256" key="1">
    <source>
        <dbReference type="SAM" id="Coils"/>
    </source>
</evidence>
<dbReference type="EMBL" id="JAUCFI010000003">
    <property type="protein sequence ID" value="MDM5283108.1"/>
    <property type="molecule type" value="Genomic_DNA"/>
</dbReference>
<evidence type="ECO:0000313" key="3">
    <source>
        <dbReference type="Proteomes" id="UP001238973"/>
    </source>
</evidence>
<feature type="coiled-coil region" evidence="1">
    <location>
        <begin position="1"/>
        <end position="35"/>
    </location>
</feature>
<gene>
    <name evidence="2" type="ORF">QUF85_07315</name>
</gene>
<dbReference type="Proteomes" id="UP001238973">
    <property type="component" value="Unassembled WGS sequence"/>
</dbReference>
<keyword evidence="1" id="KW-0175">Coiled coil</keyword>
<proteinExistence type="predicted"/>
<comment type="caution">
    <text evidence="2">The sequence shown here is derived from an EMBL/GenBank/DDBJ whole genome shotgun (WGS) entry which is preliminary data.</text>
</comment>
<reference evidence="2" key="1">
    <citation type="submission" date="2023-06" db="EMBL/GenBank/DDBJ databases">
        <title>Comparative genomics of Bacillaceae isolates and their secondary metabolite potential.</title>
        <authorList>
            <person name="Song L."/>
            <person name="Nielsen L.J."/>
            <person name="Mohite O."/>
            <person name="Xu X."/>
            <person name="Weber T."/>
            <person name="Kovacs A.T."/>
        </authorList>
    </citation>
    <scope>NUCLEOTIDE SEQUENCE</scope>
    <source>
        <strain evidence="2">G1S1</strain>
    </source>
</reference>
<protein>
    <submittedName>
        <fullName evidence="2">Uncharacterized protein</fullName>
    </submittedName>
</protein>
<evidence type="ECO:0000313" key="2">
    <source>
        <dbReference type="EMBL" id="MDM5283108.1"/>
    </source>
</evidence>
<accession>A0AAJ1VD81</accession>
<sequence>MAESKSKLEFINQRLIELETELQEASEMLETAKGNYQDIVEGVALGTLSKKDLKVVDLEMKRLQENVYEASKQIAIVKQFKRKAAVEELPIIRQIKKAKFEGVQKEFDKQAEAVRKKRDEFLIEMSKLAAIKSKVGEINAEAKAALEGVDGITELSHNINMGHVIAPINQESEGVGISENIQRQAASGVLPSWLRK</sequence>